<proteinExistence type="inferred from homology"/>
<keyword evidence="1" id="KW-0304">Gas vesicle</keyword>
<evidence type="ECO:0000256" key="2">
    <source>
        <dbReference type="ARBA" id="ARBA00035108"/>
    </source>
</evidence>
<protein>
    <submittedName>
        <fullName evidence="6">Putative gas vesicle synthesis protein</fullName>
    </submittedName>
</protein>
<comment type="subcellular location">
    <subcellularLocation>
        <location evidence="2">Gas vesicle</location>
    </subcellularLocation>
</comment>
<accession>C1BCC7</accession>
<dbReference type="Pfam" id="PF06386">
    <property type="entry name" value="GvpL_GvpF"/>
    <property type="match status" value="1"/>
</dbReference>
<organism evidence="6 7">
    <name type="scientific">Rhodococcus opacus (strain B4)</name>
    <dbReference type="NCBI Taxonomy" id="632772"/>
    <lineage>
        <taxon>Bacteria</taxon>
        <taxon>Bacillati</taxon>
        <taxon>Actinomycetota</taxon>
        <taxon>Actinomycetes</taxon>
        <taxon>Mycobacteriales</taxon>
        <taxon>Nocardiaceae</taxon>
        <taxon>Rhodococcus</taxon>
    </lineage>
</organism>
<dbReference type="InterPro" id="IPR009430">
    <property type="entry name" value="GvpL/GvpF"/>
</dbReference>
<dbReference type="GO" id="GO:0031411">
    <property type="term" value="C:gas vesicle"/>
    <property type="evidence" value="ECO:0007669"/>
    <property type="project" value="UniProtKB-SubCell"/>
</dbReference>
<dbReference type="OrthoDB" id="3867411at2"/>
<dbReference type="KEGG" id="rop:ROP_pROB01-04830"/>
<reference evidence="6 7" key="1">
    <citation type="submission" date="2009-03" db="EMBL/GenBank/DDBJ databases">
        <title>Comparison of the complete genome sequences of Rhodococcus erythropolis PR4 and Rhodococcus opacus B4.</title>
        <authorList>
            <person name="Takarada H."/>
            <person name="Sekine M."/>
            <person name="Hosoyama A."/>
            <person name="Yamada R."/>
            <person name="Fujisawa T."/>
            <person name="Omata S."/>
            <person name="Shimizu A."/>
            <person name="Tsukatani N."/>
            <person name="Tanikawa S."/>
            <person name="Fujita N."/>
            <person name="Harayama S."/>
        </authorList>
    </citation>
    <scope>NUCLEOTIDE SEQUENCE [LARGE SCALE GENOMIC DNA]</scope>
    <source>
        <strain evidence="6 7">B4</strain>
        <plasmid evidence="6 7">pROB01</plasmid>
    </source>
</reference>
<feature type="region of interest" description="Disordered" evidence="4">
    <location>
        <begin position="1"/>
        <end position="28"/>
    </location>
</feature>
<name>C1BCC7_RHOOB</name>
<gene>
    <name evidence="6" type="ordered locus">ROP_pROB01-04830</name>
</gene>
<dbReference type="HOGENOM" id="CLU_658686_0_0_11"/>
<dbReference type="EMBL" id="AP011116">
    <property type="protein sequence ID" value="BAH55982.1"/>
    <property type="molecule type" value="Genomic_DNA"/>
</dbReference>
<feature type="transmembrane region" description="Helical" evidence="5">
    <location>
        <begin position="354"/>
        <end position="375"/>
    </location>
</feature>
<dbReference type="PANTHER" id="PTHR36852:SF1">
    <property type="entry name" value="PROTEIN GVPL 2"/>
    <property type="match status" value="1"/>
</dbReference>
<comment type="similarity">
    <text evidence="3">Belongs to the gas vesicle GvpF/GvpL family.</text>
</comment>
<evidence type="ECO:0000313" key="6">
    <source>
        <dbReference type="EMBL" id="BAH55982.1"/>
    </source>
</evidence>
<dbReference type="Proteomes" id="UP000002212">
    <property type="component" value="Plasmid pROB01"/>
</dbReference>
<evidence type="ECO:0000256" key="3">
    <source>
        <dbReference type="ARBA" id="ARBA00035643"/>
    </source>
</evidence>
<sequence length="417" mass="45887">MTSADDADDNDNDYDYDYDNDNDNDNDEGASAAVIYVYGIVPADVQPEDDATGVHDAPIEIVEHGDIAALVSEIDPDQRLGTPADLQAHAHILDGTSHVAPVLPLRFGAVVSDRDAVINELLAEHEDEFAAALNELEGFAQYMVKGRYVEETIVREIVDESPKATALLETIRDQPEAQHRLLGRTVCRVQRCHNTVHSGIAVCHRCFTRLSRLGMSPEDIATAMELPDEPAPATRCAGGAKITDAQLRVLCDGLRWRQVTSIAVDRAEITRNKSVRSLRAALTQHVRRVATTAPILSSPCPCVGVVRCAFPPRVMPTARRILASSSAAWGASTKPYKILYTCGVKKIQFMGPRWRIFGVSPMRFVVGVVISWTVFSRGSSRRTGSRWWVWVLVCGRSGYVMGRERSVSSTWRSSRTG</sequence>
<evidence type="ECO:0000256" key="1">
    <source>
        <dbReference type="ARBA" id="ARBA00022987"/>
    </source>
</evidence>
<evidence type="ECO:0000313" key="7">
    <source>
        <dbReference type="Proteomes" id="UP000002212"/>
    </source>
</evidence>
<dbReference type="GO" id="GO:0031412">
    <property type="term" value="P:gas vesicle organization"/>
    <property type="evidence" value="ECO:0007669"/>
    <property type="project" value="InterPro"/>
</dbReference>
<dbReference type="PATRIC" id="fig|632772.20.peg.8236"/>
<geneLocation type="plasmid" evidence="6 7">
    <name>pROB01</name>
</geneLocation>
<keyword evidence="5" id="KW-0472">Membrane</keyword>
<evidence type="ECO:0000256" key="5">
    <source>
        <dbReference type="SAM" id="Phobius"/>
    </source>
</evidence>
<dbReference type="PANTHER" id="PTHR36852">
    <property type="entry name" value="PROTEIN GVPL 2"/>
    <property type="match status" value="1"/>
</dbReference>
<keyword evidence="6" id="KW-0614">Plasmid</keyword>
<dbReference type="AlphaFoldDB" id="C1BCC7"/>
<keyword evidence="5" id="KW-0812">Transmembrane</keyword>
<evidence type="ECO:0000256" key="4">
    <source>
        <dbReference type="SAM" id="MobiDB-lite"/>
    </source>
</evidence>
<keyword evidence="5" id="KW-1133">Transmembrane helix</keyword>